<dbReference type="AlphaFoldDB" id="A0A075B294"/>
<dbReference type="OrthoDB" id="2526683at2759"/>
<accession>A0A075B294</accession>
<dbReference type="EMBL" id="KE560903">
    <property type="protein sequence ID" value="EPZ34943.1"/>
    <property type="molecule type" value="Genomic_DNA"/>
</dbReference>
<evidence type="ECO:0000256" key="1">
    <source>
        <dbReference type="ARBA" id="ARBA00006888"/>
    </source>
</evidence>
<dbReference type="InterPro" id="IPR026768">
    <property type="entry name" value="YPEH2ZP"/>
</dbReference>
<keyword evidence="3" id="KW-1185">Reference proteome</keyword>
<dbReference type="STRING" id="988480.A0A075B294"/>
<dbReference type="PANTHER" id="PTHR31841">
    <property type="entry name" value="PROTEIN FAM72A-RELATED"/>
    <property type="match status" value="1"/>
</dbReference>
<dbReference type="Proteomes" id="UP000030755">
    <property type="component" value="Unassembled WGS sequence"/>
</dbReference>
<sequence length="249" mass="28223">MIKLQAGFISLFKNNLPTQSFLISDLLRLMADQLLEQQLSSMYRLSLSRPMTANVSTNRNSESRAAIHRQSSLGPTSMFQNPRYANSNTQGRMNPASYILRQTMINQHNISPHFRQKVVCKLRCRHCSRTVCMRGMKAILLADSNVELFSTDLPPKGVQLVEEDYMTTNCRCKIRDLACLTCGNPCETCLESCNNGHFWMYISEGVIPEDRVDCSSGNILLYPLLWAHLPLSEHDSEATLVVEMDKGLR</sequence>
<dbReference type="Pfam" id="PF14976">
    <property type="entry name" value="YPEH2ZP"/>
    <property type="match status" value="1"/>
</dbReference>
<comment type="similarity">
    <text evidence="1">Belongs to the FAM72 family.</text>
</comment>
<dbReference type="GO" id="GO:0005829">
    <property type="term" value="C:cytosol"/>
    <property type="evidence" value="ECO:0007669"/>
    <property type="project" value="TreeGrafter"/>
</dbReference>
<organism evidence="2 3">
    <name type="scientific">Rozella allomycis (strain CSF55)</name>
    <dbReference type="NCBI Taxonomy" id="988480"/>
    <lineage>
        <taxon>Eukaryota</taxon>
        <taxon>Fungi</taxon>
        <taxon>Fungi incertae sedis</taxon>
        <taxon>Cryptomycota</taxon>
        <taxon>Cryptomycota incertae sedis</taxon>
        <taxon>Rozella</taxon>
    </lineage>
</organism>
<name>A0A075B294_ROZAC</name>
<protein>
    <submittedName>
        <fullName evidence="2">Protein FAM72 domain-containing protein</fullName>
    </submittedName>
</protein>
<evidence type="ECO:0000313" key="3">
    <source>
        <dbReference type="Proteomes" id="UP000030755"/>
    </source>
</evidence>
<dbReference type="PANTHER" id="PTHR31841:SF1">
    <property type="entry name" value="PROTEIN FAM72A-RELATED"/>
    <property type="match status" value="1"/>
</dbReference>
<evidence type="ECO:0000313" key="2">
    <source>
        <dbReference type="EMBL" id="EPZ34943.1"/>
    </source>
</evidence>
<gene>
    <name evidence="2" type="ORF">O9G_001673</name>
</gene>
<dbReference type="HOGENOM" id="CLU_1116278_0_0_1"/>
<reference evidence="2 3" key="1">
    <citation type="journal article" date="2013" name="Curr. Biol.">
        <title>Shared signatures of parasitism and phylogenomics unite Cryptomycota and microsporidia.</title>
        <authorList>
            <person name="James T.Y."/>
            <person name="Pelin A."/>
            <person name="Bonen L."/>
            <person name="Ahrendt S."/>
            <person name="Sain D."/>
            <person name="Corradi N."/>
            <person name="Stajich J.E."/>
        </authorList>
    </citation>
    <scope>NUCLEOTIDE SEQUENCE [LARGE SCALE GENOMIC DNA]</scope>
    <source>
        <strain evidence="2 3">CSF55</strain>
    </source>
</reference>
<proteinExistence type="inferred from homology"/>